<comment type="subcellular location">
    <subcellularLocation>
        <location evidence="2">Cell membrane</location>
        <topology evidence="2">Multi-pass membrane protein</topology>
    </subcellularLocation>
</comment>
<keyword evidence="4" id="KW-1003">Cell membrane</keyword>
<evidence type="ECO:0000259" key="15">
    <source>
        <dbReference type="PROSITE" id="PS50109"/>
    </source>
</evidence>
<dbReference type="GO" id="GO:0005524">
    <property type="term" value="F:ATP binding"/>
    <property type="evidence" value="ECO:0007669"/>
    <property type="project" value="UniProtKB-KW"/>
</dbReference>
<gene>
    <name evidence="16" type="ORF">OSO01_43930</name>
</gene>
<dbReference type="AlphaFoldDB" id="A0A511ZQC9"/>
<evidence type="ECO:0000256" key="12">
    <source>
        <dbReference type="ARBA" id="ARBA00023012"/>
    </source>
</evidence>
<dbReference type="SMART" id="SM00387">
    <property type="entry name" value="HATPase_c"/>
    <property type="match status" value="1"/>
</dbReference>
<dbReference type="SMART" id="SM00388">
    <property type="entry name" value="HisKA"/>
    <property type="match status" value="1"/>
</dbReference>
<dbReference type="OrthoDB" id="9792991at2"/>
<name>A0A511ZQC9_9BACI</name>
<dbReference type="Gene3D" id="3.30.565.10">
    <property type="entry name" value="Histidine kinase-like ATPase, C-terminal domain"/>
    <property type="match status" value="1"/>
</dbReference>
<dbReference type="RefSeq" id="WP_147212538.1">
    <property type="nucleotide sequence ID" value="NZ_BJYM01000026.1"/>
</dbReference>
<dbReference type="Pfam" id="PF02518">
    <property type="entry name" value="HATPase_c"/>
    <property type="match status" value="1"/>
</dbReference>
<reference evidence="16 17" key="1">
    <citation type="submission" date="2019-07" db="EMBL/GenBank/DDBJ databases">
        <title>Whole genome shotgun sequence of Oceanobacillus sojae NBRC 105379.</title>
        <authorList>
            <person name="Hosoyama A."/>
            <person name="Uohara A."/>
            <person name="Ohji S."/>
            <person name="Ichikawa N."/>
        </authorList>
    </citation>
    <scope>NUCLEOTIDE SEQUENCE [LARGE SCALE GENOMIC DNA]</scope>
    <source>
        <strain evidence="16 17">NBRC 105379</strain>
    </source>
</reference>
<dbReference type="EC" id="2.7.13.3" evidence="3"/>
<feature type="transmembrane region" description="Helical" evidence="14">
    <location>
        <begin position="172"/>
        <end position="191"/>
    </location>
</feature>
<dbReference type="InterPro" id="IPR003594">
    <property type="entry name" value="HATPase_dom"/>
</dbReference>
<dbReference type="InterPro" id="IPR005467">
    <property type="entry name" value="His_kinase_dom"/>
</dbReference>
<evidence type="ECO:0000256" key="1">
    <source>
        <dbReference type="ARBA" id="ARBA00000085"/>
    </source>
</evidence>
<dbReference type="GO" id="GO:0005886">
    <property type="term" value="C:plasma membrane"/>
    <property type="evidence" value="ECO:0007669"/>
    <property type="project" value="UniProtKB-SubCell"/>
</dbReference>
<evidence type="ECO:0000256" key="8">
    <source>
        <dbReference type="ARBA" id="ARBA00022741"/>
    </source>
</evidence>
<dbReference type="SUPFAM" id="SSF55874">
    <property type="entry name" value="ATPase domain of HSP90 chaperone/DNA topoisomerase II/histidine kinase"/>
    <property type="match status" value="1"/>
</dbReference>
<organism evidence="16 17">
    <name type="scientific">Oceanobacillus sojae</name>
    <dbReference type="NCBI Taxonomy" id="582851"/>
    <lineage>
        <taxon>Bacteria</taxon>
        <taxon>Bacillati</taxon>
        <taxon>Bacillota</taxon>
        <taxon>Bacilli</taxon>
        <taxon>Bacillales</taxon>
        <taxon>Bacillaceae</taxon>
        <taxon>Oceanobacillus</taxon>
    </lineage>
</organism>
<keyword evidence="5" id="KW-0597">Phosphoprotein</keyword>
<dbReference type="InterPro" id="IPR036890">
    <property type="entry name" value="HATPase_C_sf"/>
</dbReference>
<keyword evidence="12" id="KW-0902">Two-component regulatory system</keyword>
<keyword evidence="11 14" id="KW-1133">Transmembrane helix</keyword>
<dbReference type="EMBL" id="BJYM01000026">
    <property type="protein sequence ID" value="GEN89654.1"/>
    <property type="molecule type" value="Genomic_DNA"/>
</dbReference>
<evidence type="ECO:0000256" key="6">
    <source>
        <dbReference type="ARBA" id="ARBA00022679"/>
    </source>
</evidence>
<feature type="transmembrane region" description="Helical" evidence="14">
    <location>
        <begin position="322"/>
        <end position="343"/>
    </location>
</feature>
<dbReference type="GO" id="GO:0000155">
    <property type="term" value="F:phosphorelay sensor kinase activity"/>
    <property type="evidence" value="ECO:0007669"/>
    <property type="project" value="InterPro"/>
</dbReference>
<evidence type="ECO:0000256" key="10">
    <source>
        <dbReference type="ARBA" id="ARBA00022840"/>
    </source>
</evidence>
<keyword evidence="8" id="KW-0547">Nucleotide-binding</keyword>
<feature type="transmembrane region" description="Helical" evidence="14">
    <location>
        <begin position="349"/>
        <end position="369"/>
    </location>
</feature>
<dbReference type="Gene3D" id="1.10.287.130">
    <property type="match status" value="1"/>
</dbReference>
<evidence type="ECO:0000313" key="16">
    <source>
        <dbReference type="EMBL" id="GEN89654.1"/>
    </source>
</evidence>
<evidence type="ECO:0000256" key="4">
    <source>
        <dbReference type="ARBA" id="ARBA00022475"/>
    </source>
</evidence>
<dbReference type="CDD" id="cd00082">
    <property type="entry name" value="HisKA"/>
    <property type="match status" value="1"/>
</dbReference>
<dbReference type="SUPFAM" id="SSF47384">
    <property type="entry name" value="Homodimeric domain of signal transducing histidine kinase"/>
    <property type="match status" value="1"/>
</dbReference>
<feature type="transmembrane region" description="Helical" evidence="14">
    <location>
        <begin position="248"/>
        <end position="270"/>
    </location>
</feature>
<keyword evidence="17" id="KW-1185">Reference proteome</keyword>
<feature type="domain" description="Histidine kinase" evidence="15">
    <location>
        <begin position="403"/>
        <end position="617"/>
    </location>
</feature>
<keyword evidence="13 14" id="KW-0472">Membrane</keyword>
<keyword evidence="7 14" id="KW-0812">Transmembrane</keyword>
<evidence type="ECO:0000256" key="14">
    <source>
        <dbReference type="SAM" id="Phobius"/>
    </source>
</evidence>
<accession>A0A511ZQC9</accession>
<dbReference type="InterPro" id="IPR050398">
    <property type="entry name" value="HssS/ArlS-like"/>
</dbReference>
<comment type="catalytic activity">
    <reaction evidence="1">
        <text>ATP + protein L-histidine = ADP + protein N-phospho-L-histidine.</text>
        <dbReference type="EC" id="2.7.13.3"/>
    </reaction>
</comment>
<protein>
    <recommendedName>
        <fullName evidence="3">histidine kinase</fullName>
        <ecNumber evidence="3">2.7.13.3</ecNumber>
    </recommendedName>
</protein>
<comment type="caution">
    <text evidence="16">The sequence shown here is derived from an EMBL/GenBank/DDBJ whole genome shotgun (WGS) entry which is preliminary data.</text>
</comment>
<evidence type="ECO:0000256" key="7">
    <source>
        <dbReference type="ARBA" id="ARBA00022692"/>
    </source>
</evidence>
<evidence type="ECO:0000256" key="3">
    <source>
        <dbReference type="ARBA" id="ARBA00012438"/>
    </source>
</evidence>
<evidence type="ECO:0000256" key="13">
    <source>
        <dbReference type="ARBA" id="ARBA00023136"/>
    </source>
</evidence>
<dbReference type="InterPro" id="IPR036097">
    <property type="entry name" value="HisK_dim/P_sf"/>
</dbReference>
<feature type="transmembrane region" description="Helical" evidence="14">
    <location>
        <begin position="203"/>
        <end position="228"/>
    </location>
</feature>
<proteinExistence type="predicted"/>
<keyword evidence="9 16" id="KW-0418">Kinase</keyword>
<sequence>MGIKLKNFSRNTITKFAVFLITAAMISMAVIQIFYVDWNRYNIEPLMIETYEESNTFMNELQNTFSEIDSHFNKPEILEIEDLNYIYYITDGNETQTNREDFSREDFLNYSNYVYEYNQGRVTSNGNVFENFTYLFSEDVTIYIGFPDEYMKEKQEEWNNANEILSAQVIDFALYTIVALALIIYLITVTGRKPNKETLQTNWLDLLYSEILLALVVLPIIACCIYLFDLHYYYNYVLRISAIHKSYMYLIGIVTAIAALLSGAGLLALVRKIKDRRFIKGFLLYKIGYKIVVFTVDFTKSFFDGRRYVKSPLTKNLHQRQLAFIIASFILVLLTLMFIFIVLISGILIFIPLIFIPPVLEIVLIYWYVKYNNKTYDEINKGFNESLEEQMKSERMKIELVTNVSHDLKTPLTSIISYVDLLSKEENLSETARDYIKVLSEKSDRLKNIVSDLFDLAKSNSGDINLHLETIDMKTLIEQILGDIEDDIERAGNKIKLKLPEPSIEIVADSNRLYRVIQNVLDNALKYALNGTRIFIEMEKREGRGIVTIKNTSSYEIDFTAEEILQRFNRGDKARTADGSGLGLSIAESFTNVSGGSFKVDIDGDTFKVIISFPLASE</sequence>
<keyword evidence="10" id="KW-0067">ATP-binding</keyword>
<evidence type="ECO:0000256" key="11">
    <source>
        <dbReference type="ARBA" id="ARBA00022989"/>
    </source>
</evidence>
<keyword evidence="6" id="KW-0808">Transferase</keyword>
<dbReference type="InterPro" id="IPR003661">
    <property type="entry name" value="HisK_dim/P_dom"/>
</dbReference>
<feature type="transmembrane region" description="Helical" evidence="14">
    <location>
        <begin position="12"/>
        <end position="35"/>
    </location>
</feature>
<dbReference type="PANTHER" id="PTHR45528:SF1">
    <property type="entry name" value="SENSOR HISTIDINE KINASE CPXA"/>
    <property type="match status" value="1"/>
</dbReference>
<evidence type="ECO:0000256" key="5">
    <source>
        <dbReference type="ARBA" id="ARBA00022553"/>
    </source>
</evidence>
<evidence type="ECO:0000256" key="9">
    <source>
        <dbReference type="ARBA" id="ARBA00022777"/>
    </source>
</evidence>
<dbReference type="Pfam" id="PF00512">
    <property type="entry name" value="HisKA"/>
    <property type="match status" value="1"/>
</dbReference>
<evidence type="ECO:0000256" key="2">
    <source>
        <dbReference type="ARBA" id="ARBA00004651"/>
    </source>
</evidence>
<dbReference type="FunFam" id="1.10.287.130:FF:000001">
    <property type="entry name" value="Two-component sensor histidine kinase"/>
    <property type="match status" value="1"/>
</dbReference>
<dbReference type="PROSITE" id="PS50109">
    <property type="entry name" value="HIS_KIN"/>
    <property type="match status" value="1"/>
</dbReference>
<dbReference type="Proteomes" id="UP000321558">
    <property type="component" value="Unassembled WGS sequence"/>
</dbReference>
<dbReference type="PANTHER" id="PTHR45528">
    <property type="entry name" value="SENSOR HISTIDINE KINASE CPXA"/>
    <property type="match status" value="1"/>
</dbReference>
<evidence type="ECO:0000313" key="17">
    <source>
        <dbReference type="Proteomes" id="UP000321558"/>
    </source>
</evidence>